<dbReference type="CDD" id="cd00009">
    <property type="entry name" value="AAA"/>
    <property type="match status" value="1"/>
</dbReference>
<organism evidence="3 4">
    <name type="scientific">Candidatus Scybalenecus merdavium</name>
    <dbReference type="NCBI Taxonomy" id="2840939"/>
    <lineage>
        <taxon>Bacteria</taxon>
        <taxon>Bacillati</taxon>
        <taxon>Bacillota</taxon>
        <taxon>Clostridia</taxon>
        <taxon>Eubacteriales</taxon>
        <taxon>Oscillospiraceae</taxon>
        <taxon>Oscillospiraceae incertae sedis</taxon>
        <taxon>Candidatus Scybalenecus</taxon>
    </lineage>
</organism>
<name>A0A9D1SPE9_9FIRM</name>
<dbReference type="InterPro" id="IPR014721">
    <property type="entry name" value="Ribsml_uS5_D2-typ_fold_subgr"/>
</dbReference>
<dbReference type="GO" id="GO:0005524">
    <property type="term" value="F:ATP binding"/>
    <property type="evidence" value="ECO:0007669"/>
    <property type="project" value="InterPro"/>
</dbReference>
<comment type="caution">
    <text evidence="3">The sequence shown here is derived from an EMBL/GenBank/DDBJ whole genome shotgun (WGS) entry which is preliminary data.</text>
</comment>
<feature type="domain" description="AAA+ ATPase" evidence="2">
    <location>
        <begin position="212"/>
        <end position="395"/>
    </location>
</feature>
<dbReference type="Pfam" id="PF13335">
    <property type="entry name" value="Mg_chelatase_C"/>
    <property type="match status" value="1"/>
</dbReference>
<dbReference type="PANTHER" id="PTHR32039">
    <property type="entry name" value="MAGNESIUM-CHELATASE SUBUNIT CHLI"/>
    <property type="match status" value="1"/>
</dbReference>
<protein>
    <submittedName>
        <fullName evidence="3">YifB family Mg chelatase-like AAA ATPase</fullName>
    </submittedName>
</protein>
<accession>A0A9D1SPE9</accession>
<dbReference type="Gene3D" id="3.30.230.10">
    <property type="match status" value="1"/>
</dbReference>
<gene>
    <name evidence="3" type="ORF">IAD23_07955</name>
</gene>
<dbReference type="InterPro" id="IPR027417">
    <property type="entry name" value="P-loop_NTPase"/>
</dbReference>
<evidence type="ECO:0000313" key="3">
    <source>
        <dbReference type="EMBL" id="HIU69873.1"/>
    </source>
</evidence>
<proteinExistence type="inferred from homology"/>
<dbReference type="Proteomes" id="UP000824125">
    <property type="component" value="Unassembled WGS sequence"/>
</dbReference>
<dbReference type="InterPro" id="IPR045006">
    <property type="entry name" value="CHLI-like"/>
</dbReference>
<reference evidence="3" key="1">
    <citation type="submission" date="2020-10" db="EMBL/GenBank/DDBJ databases">
        <authorList>
            <person name="Gilroy R."/>
        </authorList>
    </citation>
    <scope>NUCLEOTIDE SEQUENCE</scope>
    <source>
        <strain evidence="3">CHK176-6737</strain>
    </source>
</reference>
<dbReference type="SMART" id="SM00382">
    <property type="entry name" value="AAA"/>
    <property type="match status" value="1"/>
</dbReference>
<dbReference type="SUPFAM" id="SSF54211">
    <property type="entry name" value="Ribosomal protein S5 domain 2-like"/>
    <property type="match status" value="1"/>
</dbReference>
<dbReference type="InterPro" id="IPR000523">
    <property type="entry name" value="Mg_chelatse_chII-like_cat_dom"/>
</dbReference>
<reference evidence="3" key="2">
    <citation type="journal article" date="2021" name="PeerJ">
        <title>Extensive microbial diversity within the chicken gut microbiome revealed by metagenomics and culture.</title>
        <authorList>
            <person name="Gilroy R."/>
            <person name="Ravi A."/>
            <person name="Getino M."/>
            <person name="Pursley I."/>
            <person name="Horton D.L."/>
            <person name="Alikhan N.F."/>
            <person name="Baker D."/>
            <person name="Gharbi K."/>
            <person name="Hall N."/>
            <person name="Watson M."/>
            <person name="Adriaenssens E.M."/>
            <person name="Foster-Nyarko E."/>
            <person name="Jarju S."/>
            <person name="Secka A."/>
            <person name="Antonio M."/>
            <person name="Oren A."/>
            <person name="Chaudhuri R.R."/>
            <person name="La Ragione R."/>
            <person name="Hildebrand F."/>
            <person name="Pallen M.J."/>
        </authorList>
    </citation>
    <scope>NUCLEOTIDE SEQUENCE</scope>
    <source>
        <strain evidence="3">CHK176-6737</strain>
    </source>
</reference>
<dbReference type="PANTHER" id="PTHR32039:SF7">
    <property type="entry name" value="COMPETENCE PROTEIN COMM"/>
    <property type="match status" value="1"/>
</dbReference>
<dbReference type="Gene3D" id="3.40.50.300">
    <property type="entry name" value="P-loop containing nucleotide triphosphate hydrolases"/>
    <property type="match status" value="1"/>
</dbReference>
<dbReference type="SUPFAM" id="SSF52540">
    <property type="entry name" value="P-loop containing nucleoside triphosphate hydrolases"/>
    <property type="match status" value="1"/>
</dbReference>
<dbReference type="InterPro" id="IPR020568">
    <property type="entry name" value="Ribosomal_Su5_D2-typ_SF"/>
</dbReference>
<dbReference type="InterPro" id="IPR004482">
    <property type="entry name" value="Mg_chelat-rel"/>
</dbReference>
<evidence type="ECO:0000313" key="4">
    <source>
        <dbReference type="Proteomes" id="UP000824125"/>
    </source>
</evidence>
<sequence length="509" mass="54846">MYAKVKSMGIFGFETFPVEVEADISSGLPRFDLVGLPDAAVKESRERVRSAMKNGGFHYPTARITVNIAPADIKKEGAVYDLPVFIALIAAGGGLKKEKLQDTAFLGELSLDGDLRPVRGVLPMLIEAKARGIKTVFIPKANEAEGAILEGIDVLPARTAAEVCAHLNETARLAKAKPQPADAGTAAPAPLDFADVKGQADAKRALEIAAAGGHNCILFGPPGSGKSMLAKRLPTILPDMTFAEKMECTKLYSIAGRLDRTHALIETRPFRAPHHTTSAQGLTGGGSSLTPGELSLANKGILFLDEFPEFDRRAKEALRQPLEDGRVTLTRTAGTVSYPADILLVAAMNPCPCGYLGHPTRPCTCSPAARKRYREKISGPILDRIDLHIAVAPVAYDELASRRKEETSAAIKQRVNAARARQNARFAGTGIRCNAKMSPAMTKEFCRLDGGAEQLLKNAFEKLSLSARAYDKILRIARTIADLEESDDIQLSHVAEALQYRTLDRTVQA</sequence>
<dbReference type="InterPro" id="IPR003593">
    <property type="entry name" value="AAA+_ATPase"/>
</dbReference>
<evidence type="ECO:0000259" key="2">
    <source>
        <dbReference type="SMART" id="SM00382"/>
    </source>
</evidence>
<dbReference type="NCBIfam" id="TIGR00368">
    <property type="entry name" value="YifB family Mg chelatase-like AAA ATPase"/>
    <property type="match status" value="1"/>
</dbReference>
<comment type="similarity">
    <text evidence="1">Belongs to the Mg-chelatase subunits D/I family. ComM subfamily.</text>
</comment>
<dbReference type="Pfam" id="PF13541">
    <property type="entry name" value="ChlI"/>
    <property type="match status" value="1"/>
</dbReference>
<dbReference type="AlphaFoldDB" id="A0A9D1SPE9"/>
<dbReference type="Pfam" id="PF01078">
    <property type="entry name" value="Mg_chelatase"/>
    <property type="match status" value="1"/>
</dbReference>
<evidence type="ECO:0000256" key="1">
    <source>
        <dbReference type="ARBA" id="ARBA00006354"/>
    </source>
</evidence>
<dbReference type="EMBL" id="DVNM01000045">
    <property type="protein sequence ID" value="HIU69873.1"/>
    <property type="molecule type" value="Genomic_DNA"/>
</dbReference>
<dbReference type="InterPro" id="IPR025158">
    <property type="entry name" value="Mg_chelat-rel_C"/>
</dbReference>